<dbReference type="Proteomes" id="UP001283361">
    <property type="component" value="Unassembled WGS sequence"/>
</dbReference>
<evidence type="ECO:0000313" key="2">
    <source>
        <dbReference type="EMBL" id="KAK3763582.1"/>
    </source>
</evidence>
<feature type="compositionally biased region" description="Basic and acidic residues" evidence="1">
    <location>
        <begin position="9"/>
        <end position="22"/>
    </location>
</feature>
<gene>
    <name evidence="2" type="ORF">RRG08_057005</name>
</gene>
<organism evidence="2 3">
    <name type="scientific">Elysia crispata</name>
    <name type="common">lettuce slug</name>
    <dbReference type="NCBI Taxonomy" id="231223"/>
    <lineage>
        <taxon>Eukaryota</taxon>
        <taxon>Metazoa</taxon>
        <taxon>Spiralia</taxon>
        <taxon>Lophotrochozoa</taxon>
        <taxon>Mollusca</taxon>
        <taxon>Gastropoda</taxon>
        <taxon>Heterobranchia</taxon>
        <taxon>Euthyneura</taxon>
        <taxon>Panpulmonata</taxon>
        <taxon>Sacoglossa</taxon>
        <taxon>Placobranchoidea</taxon>
        <taxon>Plakobranchidae</taxon>
        <taxon>Elysia</taxon>
    </lineage>
</organism>
<evidence type="ECO:0000256" key="1">
    <source>
        <dbReference type="SAM" id="MobiDB-lite"/>
    </source>
</evidence>
<accession>A0AAE0Z6B2</accession>
<sequence length="176" mass="19115">MVDSSQGHGDPRRSSSAADDRTSTSPIPQPISSIAQPRPCGVPQATRISRSLAWRAAGSRAEPVLRISESRNLGASQKLTASSAVETAALNLATAQEFFISEQKKWKRMKERGEEPFAGAAAGAVWRFRRFGWGQEPAPLEALLSGLVFSHRVKHSEEKNGEMQGVLNGKLTFETN</sequence>
<proteinExistence type="predicted"/>
<feature type="compositionally biased region" description="Low complexity" evidence="1">
    <location>
        <begin position="23"/>
        <end position="39"/>
    </location>
</feature>
<comment type="caution">
    <text evidence="2">The sequence shown here is derived from an EMBL/GenBank/DDBJ whole genome shotgun (WGS) entry which is preliminary data.</text>
</comment>
<feature type="region of interest" description="Disordered" evidence="1">
    <location>
        <begin position="1"/>
        <end position="42"/>
    </location>
</feature>
<reference evidence="2" key="1">
    <citation type="journal article" date="2023" name="G3 (Bethesda)">
        <title>A reference genome for the long-term kleptoplast-retaining sea slug Elysia crispata morphotype clarki.</title>
        <authorList>
            <person name="Eastman K.E."/>
            <person name="Pendleton A.L."/>
            <person name="Shaikh M.A."/>
            <person name="Suttiyut T."/>
            <person name="Ogas R."/>
            <person name="Tomko P."/>
            <person name="Gavelis G."/>
            <person name="Widhalm J.R."/>
            <person name="Wisecaver J.H."/>
        </authorList>
    </citation>
    <scope>NUCLEOTIDE SEQUENCE</scope>
    <source>
        <strain evidence="2">ECLA1</strain>
    </source>
</reference>
<name>A0AAE0Z6B2_9GAST</name>
<protein>
    <submittedName>
        <fullName evidence="2">Uncharacterized protein</fullName>
    </submittedName>
</protein>
<keyword evidence="3" id="KW-1185">Reference proteome</keyword>
<dbReference type="AlphaFoldDB" id="A0AAE0Z6B2"/>
<evidence type="ECO:0000313" key="3">
    <source>
        <dbReference type="Proteomes" id="UP001283361"/>
    </source>
</evidence>
<dbReference type="EMBL" id="JAWDGP010004530">
    <property type="protein sequence ID" value="KAK3763582.1"/>
    <property type="molecule type" value="Genomic_DNA"/>
</dbReference>